<protein>
    <submittedName>
        <fullName evidence="1">Uncharacterized protein</fullName>
    </submittedName>
</protein>
<comment type="caution">
    <text evidence="1">The sequence shown here is derived from an EMBL/GenBank/DDBJ whole genome shotgun (WGS) entry which is preliminary data.</text>
</comment>
<gene>
    <name evidence="1" type="ORF">SDC9_191229</name>
</gene>
<proteinExistence type="predicted"/>
<organism evidence="1">
    <name type="scientific">bioreactor metagenome</name>
    <dbReference type="NCBI Taxonomy" id="1076179"/>
    <lineage>
        <taxon>unclassified sequences</taxon>
        <taxon>metagenomes</taxon>
        <taxon>ecological metagenomes</taxon>
    </lineage>
</organism>
<name>A0A645HZQ3_9ZZZZ</name>
<accession>A0A645HZQ3</accession>
<sequence>MIHFGVFKLNTEHVAGDIVLGFLTGCHGLLELSDDLVLDLEVGLQHCDHILADIERLALGQVGRAFQEQDALDQRAGVLALVV</sequence>
<dbReference type="EMBL" id="VSSQ01102205">
    <property type="protein sequence ID" value="MPN43669.1"/>
    <property type="molecule type" value="Genomic_DNA"/>
</dbReference>
<evidence type="ECO:0000313" key="1">
    <source>
        <dbReference type="EMBL" id="MPN43669.1"/>
    </source>
</evidence>
<dbReference type="AlphaFoldDB" id="A0A645HZQ3"/>
<reference evidence="1" key="1">
    <citation type="submission" date="2019-08" db="EMBL/GenBank/DDBJ databases">
        <authorList>
            <person name="Kucharzyk K."/>
            <person name="Murdoch R.W."/>
            <person name="Higgins S."/>
            <person name="Loffler F."/>
        </authorList>
    </citation>
    <scope>NUCLEOTIDE SEQUENCE</scope>
</reference>